<evidence type="ECO:0000313" key="2">
    <source>
        <dbReference type="Proteomes" id="UP000824469"/>
    </source>
</evidence>
<gene>
    <name evidence="1" type="ORF">KI387_005111</name>
</gene>
<name>A0AA38LHC4_TAXCH</name>
<sequence length="51" mass="5583">NFVGFAYGKEHKIEECKCLEQMGSPWTLLFDGAFSKFGNGACVVLISPGQK</sequence>
<evidence type="ECO:0000313" key="1">
    <source>
        <dbReference type="EMBL" id="KAH9324933.1"/>
    </source>
</evidence>
<reference evidence="1 2" key="1">
    <citation type="journal article" date="2021" name="Nat. Plants">
        <title>The Taxus genome provides insights into paclitaxel biosynthesis.</title>
        <authorList>
            <person name="Xiong X."/>
            <person name="Gou J."/>
            <person name="Liao Q."/>
            <person name="Li Y."/>
            <person name="Zhou Q."/>
            <person name="Bi G."/>
            <person name="Li C."/>
            <person name="Du R."/>
            <person name="Wang X."/>
            <person name="Sun T."/>
            <person name="Guo L."/>
            <person name="Liang H."/>
            <person name="Lu P."/>
            <person name="Wu Y."/>
            <person name="Zhang Z."/>
            <person name="Ro D.K."/>
            <person name="Shang Y."/>
            <person name="Huang S."/>
            <person name="Yan J."/>
        </authorList>
    </citation>
    <scope>NUCLEOTIDE SEQUENCE [LARGE SCALE GENOMIC DNA]</scope>
    <source>
        <strain evidence="1">Ta-2019</strain>
    </source>
</reference>
<accession>A0AA38LHC4</accession>
<protein>
    <submittedName>
        <fullName evidence="1">Uncharacterized protein</fullName>
    </submittedName>
</protein>
<comment type="caution">
    <text evidence="1">The sequence shown here is derived from an EMBL/GenBank/DDBJ whole genome shotgun (WGS) entry which is preliminary data.</text>
</comment>
<keyword evidence="2" id="KW-1185">Reference proteome</keyword>
<proteinExistence type="predicted"/>
<dbReference type="AlphaFoldDB" id="A0AA38LHC4"/>
<feature type="non-terminal residue" evidence="1">
    <location>
        <position position="51"/>
    </location>
</feature>
<dbReference type="Proteomes" id="UP000824469">
    <property type="component" value="Unassembled WGS sequence"/>
</dbReference>
<dbReference type="EMBL" id="JAHRHJ020000002">
    <property type="protein sequence ID" value="KAH9324933.1"/>
    <property type="molecule type" value="Genomic_DNA"/>
</dbReference>
<feature type="non-terminal residue" evidence="1">
    <location>
        <position position="1"/>
    </location>
</feature>
<organism evidence="1 2">
    <name type="scientific">Taxus chinensis</name>
    <name type="common">Chinese yew</name>
    <name type="synonym">Taxus wallichiana var. chinensis</name>
    <dbReference type="NCBI Taxonomy" id="29808"/>
    <lineage>
        <taxon>Eukaryota</taxon>
        <taxon>Viridiplantae</taxon>
        <taxon>Streptophyta</taxon>
        <taxon>Embryophyta</taxon>
        <taxon>Tracheophyta</taxon>
        <taxon>Spermatophyta</taxon>
        <taxon>Pinopsida</taxon>
        <taxon>Pinidae</taxon>
        <taxon>Conifers II</taxon>
        <taxon>Cupressales</taxon>
        <taxon>Taxaceae</taxon>
        <taxon>Taxus</taxon>
    </lineage>
</organism>